<evidence type="ECO:0000256" key="1">
    <source>
        <dbReference type="ARBA" id="ARBA00001771"/>
    </source>
</evidence>
<evidence type="ECO:0000313" key="13">
    <source>
        <dbReference type="EMBL" id="KTC98398.1"/>
    </source>
</evidence>
<proteinExistence type="inferred from homology"/>
<dbReference type="GO" id="GO:0009228">
    <property type="term" value="P:thiamine biosynthetic process"/>
    <property type="evidence" value="ECO:0007669"/>
    <property type="project" value="UniProtKB-KW"/>
</dbReference>
<dbReference type="UniPathway" id="UPA00060">
    <property type="reaction ID" value="UER00139"/>
</dbReference>
<dbReference type="GO" id="GO:0009229">
    <property type="term" value="P:thiamine diphosphate biosynthetic process"/>
    <property type="evidence" value="ECO:0007669"/>
    <property type="project" value="UniProtKB-UniRule"/>
</dbReference>
<dbReference type="Gene3D" id="3.40.1190.20">
    <property type="match status" value="1"/>
</dbReference>
<evidence type="ECO:0000256" key="7">
    <source>
        <dbReference type="ARBA" id="ARBA00022777"/>
    </source>
</evidence>
<keyword evidence="12" id="KW-1133">Transmembrane helix</keyword>
<evidence type="ECO:0000256" key="10">
    <source>
        <dbReference type="ARBA" id="ARBA00022977"/>
    </source>
</evidence>
<feature type="binding site" evidence="11">
    <location>
        <position position="191"/>
    </location>
    <ligand>
        <name>substrate</name>
    </ligand>
</feature>
<evidence type="ECO:0000256" key="6">
    <source>
        <dbReference type="ARBA" id="ARBA00022741"/>
    </source>
</evidence>
<feature type="binding site" evidence="11">
    <location>
        <position position="164"/>
    </location>
    <ligand>
        <name>ATP</name>
        <dbReference type="ChEBI" id="CHEBI:30616"/>
    </ligand>
</feature>
<evidence type="ECO:0000313" key="14">
    <source>
        <dbReference type="Proteomes" id="UP000054773"/>
    </source>
</evidence>
<keyword evidence="12" id="KW-0472">Membrane</keyword>
<feature type="binding site" evidence="11">
    <location>
        <position position="44"/>
    </location>
    <ligand>
        <name>substrate</name>
    </ligand>
</feature>
<keyword evidence="7 11" id="KW-0418">Kinase</keyword>
<dbReference type="InterPro" id="IPR000417">
    <property type="entry name" value="Hyethyz_kinase"/>
</dbReference>
<dbReference type="NCBIfam" id="NF006830">
    <property type="entry name" value="PRK09355.1"/>
    <property type="match status" value="1"/>
</dbReference>
<organism evidence="13 14">
    <name type="scientific">Legionella erythra</name>
    <dbReference type="NCBI Taxonomy" id="448"/>
    <lineage>
        <taxon>Bacteria</taxon>
        <taxon>Pseudomonadati</taxon>
        <taxon>Pseudomonadota</taxon>
        <taxon>Gammaproteobacteria</taxon>
        <taxon>Legionellales</taxon>
        <taxon>Legionellaceae</taxon>
        <taxon>Legionella</taxon>
    </lineage>
</organism>
<dbReference type="GO" id="GO:0000287">
    <property type="term" value="F:magnesium ion binding"/>
    <property type="evidence" value="ECO:0007669"/>
    <property type="project" value="UniProtKB-UniRule"/>
</dbReference>
<dbReference type="InterPro" id="IPR029056">
    <property type="entry name" value="Ribokinase-like"/>
</dbReference>
<keyword evidence="8 11" id="KW-0067">ATP-binding</keyword>
<dbReference type="EC" id="2.7.1.50" evidence="11"/>
<evidence type="ECO:0000256" key="3">
    <source>
        <dbReference type="ARBA" id="ARBA00004868"/>
    </source>
</evidence>
<dbReference type="AlphaFoldDB" id="A0A0W0TSG6"/>
<name>A0A0W0TSG6_LEGER</name>
<evidence type="ECO:0000256" key="2">
    <source>
        <dbReference type="ARBA" id="ARBA00001946"/>
    </source>
</evidence>
<sequence>MRYQLDTRLKRLRAEKPLVLCLTNVVTMSVVANGLLALGAAPIMSLEDGELEELVAISQALYINMGTLNTAFIERINKACGIAALHNKPMILDPVGAGASQIRTLTARSLAPKAAIIRGNASEIIAITTNGGISKGVEALHSVDAAHAAAMSLAEQTSAVVVVSGAVDLITDGRQYSHVPYGSPLMPLVTGMGCTLTAIIAAFAAVDPHFYEAAAAATTYVGLCGQAAHRFAKAPASFQMAFIDALYQMPLEEMDHAL</sequence>
<dbReference type="Pfam" id="PF02110">
    <property type="entry name" value="HK"/>
    <property type="match status" value="1"/>
</dbReference>
<keyword evidence="10 11" id="KW-0784">Thiamine biosynthesis</keyword>
<evidence type="ECO:0000256" key="12">
    <source>
        <dbReference type="SAM" id="Phobius"/>
    </source>
</evidence>
<keyword evidence="6 11" id="KW-0547">Nucleotide-binding</keyword>
<feature type="binding site" evidence="11">
    <location>
        <position position="118"/>
    </location>
    <ligand>
        <name>ATP</name>
        <dbReference type="ChEBI" id="CHEBI:30616"/>
    </ligand>
</feature>
<comment type="pathway">
    <text evidence="3 11">Cofactor biosynthesis; thiamine diphosphate biosynthesis; 4-methyl-5-(2-phosphoethyl)-thiazole from 5-(2-hydroxyethyl)-4-methylthiazole: step 1/1.</text>
</comment>
<keyword evidence="9 11" id="KW-0460">Magnesium</keyword>
<comment type="caution">
    <text evidence="13">The sequence shown here is derived from an EMBL/GenBank/DDBJ whole genome shotgun (WGS) entry which is preliminary data.</text>
</comment>
<keyword evidence="4 11" id="KW-0808">Transferase</keyword>
<comment type="cofactor">
    <cofactor evidence="2 11">
        <name>Mg(2+)</name>
        <dbReference type="ChEBI" id="CHEBI:18420"/>
    </cofactor>
</comment>
<dbReference type="CDD" id="cd01170">
    <property type="entry name" value="THZ_kinase"/>
    <property type="match status" value="1"/>
</dbReference>
<dbReference type="HAMAP" id="MF_00228">
    <property type="entry name" value="Thz_kinase"/>
    <property type="match status" value="1"/>
</dbReference>
<comment type="catalytic activity">
    <reaction evidence="1 11">
        <text>5-(2-hydroxyethyl)-4-methylthiazole + ATP = 4-methyl-5-(2-phosphooxyethyl)-thiazole + ADP + H(+)</text>
        <dbReference type="Rhea" id="RHEA:24212"/>
        <dbReference type="ChEBI" id="CHEBI:15378"/>
        <dbReference type="ChEBI" id="CHEBI:17957"/>
        <dbReference type="ChEBI" id="CHEBI:30616"/>
        <dbReference type="ChEBI" id="CHEBI:58296"/>
        <dbReference type="ChEBI" id="CHEBI:456216"/>
        <dbReference type="EC" id="2.7.1.50"/>
    </reaction>
</comment>
<evidence type="ECO:0000256" key="4">
    <source>
        <dbReference type="ARBA" id="ARBA00022679"/>
    </source>
</evidence>
<dbReference type="PIRSF" id="PIRSF000513">
    <property type="entry name" value="Thz_kinase"/>
    <property type="match status" value="1"/>
</dbReference>
<evidence type="ECO:0000256" key="8">
    <source>
        <dbReference type="ARBA" id="ARBA00022840"/>
    </source>
</evidence>
<dbReference type="GO" id="GO:0004417">
    <property type="term" value="F:hydroxyethylthiazole kinase activity"/>
    <property type="evidence" value="ECO:0007669"/>
    <property type="project" value="UniProtKB-UniRule"/>
</dbReference>
<dbReference type="PATRIC" id="fig|448.7.peg.1007"/>
<dbReference type="OrthoDB" id="8909021at2"/>
<evidence type="ECO:0000256" key="9">
    <source>
        <dbReference type="ARBA" id="ARBA00022842"/>
    </source>
</evidence>
<protein>
    <recommendedName>
        <fullName evidence="11">Hydroxyethylthiazole kinase</fullName>
        <ecNumber evidence="11">2.7.1.50</ecNumber>
    </recommendedName>
    <alternativeName>
        <fullName evidence="11">4-methyl-5-beta-hydroxyethylthiazole kinase</fullName>
        <shortName evidence="11">TH kinase</shortName>
        <shortName evidence="11">Thz kinase</shortName>
    </alternativeName>
</protein>
<keyword evidence="5 11" id="KW-0479">Metal-binding</keyword>
<evidence type="ECO:0000256" key="11">
    <source>
        <dbReference type="HAMAP-Rule" id="MF_00228"/>
    </source>
</evidence>
<gene>
    <name evidence="11" type="primary">thiM</name>
    <name evidence="13" type="ORF">Lery_0961</name>
</gene>
<dbReference type="EMBL" id="LNYA01000021">
    <property type="protein sequence ID" value="KTC98398.1"/>
    <property type="molecule type" value="Genomic_DNA"/>
</dbReference>
<dbReference type="STRING" id="448.Lery_0961"/>
<comment type="function">
    <text evidence="11">Catalyzes the phosphorylation of the hydroxyl group of 4-methyl-5-beta-hydroxyethylthiazole (THZ).</text>
</comment>
<reference evidence="13 14" key="1">
    <citation type="submission" date="2015-11" db="EMBL/GenBank/DDBJ databases">
        <title>Genomic analysis of 38 Legionella species identifies large and diverse effector repertoires.</title>
        <authorList>
            <person name="Burstein D."/>
            <person name="Amaro F."/>
            <person name="Zusman T."/>
            <person name="Lifshitz Z."/>
            <person name="Cohen O."/>
            <person name="Gilbert J.A."/>
            <person name="Pupko T."/>
            <person name="Shuman H.A."/>
            <person name="Segal G."/>
        </authorList>
    </citation>
    <scope>NUCLEOTIDE SEQUENCE [LARGE SCALE GENOMIC DNA]</scope>
    <source>
        <strain evidence="13 14">SE-32A-C8</strain>
    </source>
</reference>
<dbReference type="GO" id="GO:0005524">
    <property type="term" value="F:ATP binding"/>
    <property type="evidence" value="ECO:0007669"/>
    <property type="project" value="UniProtKB-UniRule"/>
</dbReference>
<keyword evidence="12" id="KW-0812">Transmembrane</keyword>
<comment type="similarity">
    <text evidence="11">Belongs to the Thz kinase family.</text>
</comment>
<accession>A0A0W0TSG6</accession>
<dbReference type="PRINTS" id="PR01099">
    <property type="entry name" value="HYETHTZKNASE"/>
</dbReference>
<dbReference type="Proteomes" id="UP000054773">
    <property type="component" value="Unassembled WGS sequence"/>
</dbReference>
<keyword evidence="14" id="KW-1185">Reference proteome</keyword>
<dbReference type="SUPFAM" id="SSF53613">
    <property type="entry name" value="Ribokinase-like"/>
    <property type="match status" value="1"/>
</dbReference>
<evidence type="ECO:0000256" key="5">
    <source>
        <dbReference type="ARBA" id="ARBA00022723"/>
    </source>
</evidence>
<feature type="transmembrane region" description="Helical" evidence="12">
    <location>
        <begin position="21"/>
        <end position="44"/>
    </location>
</feature>